<dbReference type="InterPro" id="IPR002501">
    <property type="entry name" value="PsdUridine_synth_N"/>
</dbReference>
<keyword evidence="5" id="KW-0456">Lyase</keyword>
<dbReference type="PANTHER" id="PTHR13767:SF2">
    <property type="entry name" value="PSEUDOURIDYLATE SYNTHASE TRUB1"/>
    <property type="match status" value="1"/>
</dbReference>
<dbReference type="SUPFAM" id="SSF55120">
    <property type="entry name" value="Pseudouridine synthase"/>
    <property type="match status" value="1"/>
</dbReference>
<reference evidence="5" key="1">
    <citation type="submission" date="2018-10" db="EMBL/GenBank/DDBJ databases">
        <authorList>
            <person name="Aoki K."/>
        </authorList>
    </citation>
    <scope>NUCLEOTIDE SEQUENCE</scope>
</reference>
<evidence type="ECO:0000256" key="3">
    <source>
        <dbReference type="ARBA" id="ARBA00023235"/>
    </source>
</evidence>
<feature type="domain" description="Pseudouridine synthase II N-terminal" evidence="4">
    <location>
        <begin position="5"/>
        <end position="152"/>
    </location>
</feature>
<dbReference type="EMBL" id="UOYO01000002">
    <property type="protein sequence ID" value="VAY86249.1"/>
    <property type="molecule type" value="Genomic_DNA"/>
</dbReference>
<keyword evidence="2" id="KW-0819">tRNA processing</keyword>
<protein>
    <recommendedName>
        <fullName evidence="1">tRNA pseudouridine(55) synthase</fullName>
        <ecNumber evidence="1">5.4.99.25</ecNumber>
    </recommendedName>
</protein>
<evidence type="ECO:0000259" key="4">
    <source>
        <dbReference type="Pfam" id="PF01509"/>
    </source>
</evidence>
<dbReference type="PANTHER" id="PTHR13767">
    <property type="entry name" value="TRNA-PSEUDOURIDINE SYNTHASE"/>
    <property type="match status" value="1"/>
</dbReference>
<dbReference type="Gene3D" id="3.30.2350.10">
    <property type="entry name" value="Pseudouridine synthase"/>
    <property type="match status" value="1"/>
</dbReference>
<dbReference type="InterPro" id="IPR014780">
    <property type="entry name" value="tRNA_psdUridine_synth_TruB"/>
</dbReference>
<gene>
    <name evidence="5" type="ORF">MNB_ARC-1_908</name>
</gene>
<keyword evidence="3" id="KW-0413">Isomerase</keyword>
<dbReference type="NCBIfam" id="TIGR00431">
    <property type="entry name" value="TruB"/>
    <property type="match status" value="1"/>
</dbReference>
<dbReference type="GO" id="GO:0016829">
    <property type="term" value="F:lyase activity"/>
    <property type="evidence" value="ECO:0007669"/>
    <property type="project" value="UniProtKB-KW"/>
</dbReference>
<dbReference type="GO" id="GO:0003723">
    <property type="term" value="F:RNA binding"/>
    <property type="evidence" value="ECO:0007669"/>
    <property type="project" value="InterPro"/>
</dbReference>
<organism evidence="5">
    <name type="scientific">hydrothermal vent metagenome</name>
    <dbReference type="NCBI Taxonomy" id="652676"/>
    <lineage>
        <taxon>unclassified sequences</taxon>
        <taxon>metagenomes</taxon>
        <taxon>ecological metagenomes</taxon>
    </lineage>
</organism>
<evidence type="ECO:0000256" key="2">
    <source>
        <dbReference type="ARBA" id="ARBA00022694"/>
    </source>
</evidence>
<dbReference type="GO" id="GO:1990481">
    <property type="term" value="P:mRNA pseudouridine synthesis"/>
    <property type="evidence" value="ECO:0007669"/>
    <property type="project" value="TreeGrafter"/>
</dbReference>
<dbReference type="AlphaFoldDB" id="A0A3B1E564"/>
<dbReference type="EC" id="5.4.99.25" evidence="1"/>
<sequence>MRKIKKKYRSKKAGFSGTLDPFACGCLIVAFGQYPKLFQFLQKAPKTYRATIWLGSRSRSLDNENIYSIKNTSELNVNTIKQKLQNLKGSLEYLPPKYSAKKIDGKRAYDLTRSGINFEIKKIISEVFDVKFINYSHPFITFDVSVSEGSYIRSIAQTLLHRLDTVGTLSYLKRLNEGKFKYDNQKPLNPLEYLNLKTNNYTGTKEWFDLGKKLQIEYFDIKEDGQYLIKFDTFFAIIEIKELNVKYLLNKILLHDEMRENFD</sequence>
<evidence type="ECO:0000256" key="1">
    <source>
        <dbReference type="ARBA" id="ARBA00012787"/>
    </source>
</evidence>
<accession>A0A3B1E564</accession>
<proteinExistence type="predicted"/>
<dbReference type="InterPro" id="IPR020103">
    <property type="entry name" value="PsdUridine_synth_cat_dom_sf"/>
</dbReference>
<evidence type="ECO:0000313" key="5">
    <source>
        <dbReference type="EMBL" id="VAY86249.1"/>
    </source>
</evidence>
<dbReference type="Pfam" id="PF01509">
    <property type="entry name" value="TruB_N"/>
    <property type="match status" value="1"/>
</dbReference>
<dbReference type="GO" id="GO:0006400">
    <property type="term" value="P:tRNA modification"/>
    <property type="evidence" value="ECO:0007669"/>
    <property type="project" value="TreeGrafter"/>
</dbReference>
<name>A0A3B1E564_9ZZZZ</name>
<dbReference type="GO" id="GO:0160148">
    <property type="term" value="F:tRNA pseudouridine(55) synthase activity"/>
    <property type="evidence" value="ECO:0007669"/>
    <property type="project" value="UniProtKB-EC"/>
</dbReference>